<organism evidence="15 16">
    <name type="scientific">Salmo trutta</name>
    <name type="common">Brown trout</name>
    <dbReference type="NCBI Taxonomy" id="8032"/>
    <lineage>
        <taxon>Eukaryota</taxon>
        <taxon>Metazoa</taxon>
        <taxon>Chordata</taxon>
        <taxon>Craniata</taxon>
        <taxon>Vertebrata</taxon>
        <taxon>Euteleostomi</taxon>
        <taxon>Actinopterygii</taxon>
        <taxon>Neopterygii</taxon>
        <taxon>Teleostei</taxon>
        <taxon>Protacanthopterygii</taxon>
        <taxon>Salmoniformes</taxon>
        <taxon>Salmonidae</taxon>
        <taxon>Salmoninae</taxon>
        <taxon>Salmo</taxon>
    </lineage>
</organism>
<evidence type="ECO:0000256" key="8">
    <source>
        <dbReference type="PROSITE-ProRule" id="PRU00276"/>
    </source>
</evidence>
<dbReference type="Gene3D" id="3.40.390.10">
    <property type="entry name" value="Collagenase (Catalytic Domain)"/>
    <property type="match status" value="1"/>
</dbReference>
<dbReference type="InterPro" id="IPR024079">
    <property type="entry name" value="MetalloPept_cat_dom_sf"/>
</dbReference>
<dbReference type="InParanoid" id="A0A673VX68"/>
<feature type="compositionally biased region" description="Pro residues" evidence="9">
    <location>
        <begin position="838"/>
        <end position="874"/>
    </location>
</feature>
<keyword evidence="2 10" id="KW-0812">Transmembrane</keyword>
<dbReference type="SUPFAM" id="SSF55486">
    <property type="entry name" value="Metalloproteases ('zincins'), catalytic domain"/>
    <property type="match status" value="1"/>
</dbReference>
<dbReference type="PANTHER" id="PTHR11905">
    <property type="entry name" value="ADAM A DISINTEGRIN AND METALLOPROTEASE DOMAIN"/>
    <property type="match status" value="1"/>
</dbReference>
<dbReference type="SMART" id="SM00608">
    <property type="entry name" value="ACR"/>
    <property type="match status" value="1"/>
</dbReference>
<evidence type="ECO:0000256" key="6">
    <source>
        <dbReference type="PROSITE-ProRule" id="PRU00068"/>
    </source>
</evidence>
<dbReference type="Gene3D" id="4.10.70.10">
    <property type="entry name" value="Disintegrin domain"/>
    <property type="match status" value="1"/>
</dbReference>
<feature type="region of interest" description="Disordered" evidence="9">
    <location>
        <begin position="765"/>
        <end position="928"/>
    </location>
</feature>
<feature type="disulfide bond" evidence="7">
    <location>
        <begin position="652"/>
        <end position="661"/>
    </location>
</feature>
<dbReference type="InterPro" id="IPR006586">
    <property type="entry name" value="ADAM_Cys-rich"/>
</dbReference>
<feature type="binding site" evidence="8">
    <location>
        <position position="336"/>
    </location>
    <ligand>
        <name>Zn(2+)</name>
        <dbReference type="ChEBI" id="CHEBI:29105"/>
        <note>catalytic</note>
    </ligand>
</feature>
<feature type="domain" description="Disintegrin" evidence="13">
    <location>
        <begin position="408"/>
        <end position="494"/>
    </location>
</feature>
<feature type="chain" id="PRO_5025546398" evidence="11">
    <location>
        <begin position="22"/>
        <end position="928"/>
    </location>
</feature>
<feature type="signal peptide" evidence="11">
    <location>
        <begin position="1"/>
        <end position="21"/>
    </location>
</feature>
<dbReference type="InterPro" id="IPR000742">
    <property type="entry name" value="EGF"/>
</dbReference>
<evidence type="ECO:0000256" key="10">
    <source>
        <dbReference type="SAM" id="Phobius"/>
    </source>
</evidence>
<feature type="active site" evidence="8">
    <location>
        <position position="337"/>
    </location>
</feature>
<name>A0A673VX68_SALTR</name>
<dbReference type="PROSITE" id="PS50214">
    <property type="entry name" value="DISINTEGRIN_2"/>
    <property type="match status" value="1"/>
</dbReference>
<evidence type="ECO:0000259" key="13">
    <source>
        <dbReference type="PROSITE" id="PS50214"/>
    </source>
</evidence>
<keyword evidence="7" id="KW-0245">EGF-like domain</keyword>
<feature type="binding site" evidence="8">
    <location>
        <position position="340"/>
    </location>
    <ligand>
        <name>Zn(2+)</name>
        <dbReference type="ChEBI" id="CHEBI:29105"/>
        <note>catalytic</note>
    </ligand>
</feature>
<feature type="transmembrane region" description="Helical" evidence="10">
    <location>
        <begin position="673"/>
        <end position="699"/>
    </location>
</feature>
<evidence type="ECO:0000256" key="1">
    <source>
        <dbReference type="ARBA" id="ARBA00004479"/>
    </source>
</evidence>
<dbReference type="AlphaFoldDB" id="A0A673VX68"/>
<dbReference type="InterPro" id="IPR001762">
    <property type="entry name" value="Disintegrin_dom"/>
</dbReference>
<evidence type="ECO:0000259" key="14">
    <source>
        <dbReference type="PROSITE" id="PS50215"/>
    </source>
</evidence>
<keyword evidence="11" id="KW-0732">Signal</keyword>
<feature type="disulfide bond" evidence="6">
    <location>
        <begin position="466"/>
        <end position="486"/>
    </location>
</feature>
<dbReference type="InterPro" id="IPR001590">
    <property type="entry name" value="Peptidase_M12B"/>
</dbReference>
<evidence type="ECO:0000256" key="5">
    <source>
        <dbReference type="ARBA" id="ARBA00023157"/>
    </source>
</evidence>
<keyword evidence="8" id="KW-0479">Metal-binding</keyword>
<dbReference type="PRINTS" id="PR00289">
    <property type="entry name" value="DISINTEGRIN"/>
</dbReference>
<evidence type="ECO:0000256" key="11">
    <source>
        <dbReference type="SAM" id="SignalP"/>
    </source>
</evidence>
<dbReference type="CDD" id="cd04269">
    <property type="entry name" value="ZnMc_adamalysin_II_like"/>
    <property type="match status" value="1"/>
</dbReference>
<dbReference type="GO" id="GO:0002693">
    <property type="term" value="P:positive regulation of cellular extravasation"/>
    <property type="evidence" value="ECO:0007669"/>
    <property type="project" value="TreeGrafter"/>
</dbReference>
<dbReference type="InterPro" id="IPR002870">
    <property type="entry name" value="Peptidase_M12B_N"/>
</dbReference>
<dbReference type="GO" id="GO:0050839">
    <property type="term" value="F:cell adhesion molecule binding"/>
    <property type="evidence" value="ECO:0007669"/>
    <property type="project" value="TreeGrafter"/>
</dbReference>
<dbReference type="InterPro" id="IPR034027">
    <property type="entry name" value="Reprolysin_adamalysin"/>
</dbReference>
<evidence type="ECO:0000256" key="9">
    <source>
        <dbReference type="SAM" id="MobiDB-lite"/>
    </source>
</evidence>
<dbReference type="GO" id="GO:0004222">
    <property type="term" value="F:metalloendopeptidase activity"/>
    <property type="evidence" value="ECO:0007669"/>
    <property type="project" value="InterPro"/>
</dbReference>
<dbReference type="FunCoup" id="A0A673VX68">
    <property type="interactions" value="176"/>
</dbReference>
<evidence type="ECO:0000256" key="2">
    <source>
        <dbReference type="ARBA" id="ARBA00022692"/>
    </source>
</evidence>
<evidence type="ECO:0000313" key="15">
    <source>
        <dbReference type="Ensembl" id="ENSSTUP00000000581.1"/>
    </source>
</evidence>
<dbReference type="RefSeq" id="XP_029564216.1">
    <property type="nucleotide sequence ID" value="XM_029708356.1"/>
</dbReference>
<dbReference type="Proteomes" id="UP000472277">
    <property type="component" value="Chromosome 2"/>
</dbReference>
<accession>A0A673VX68</accession>
<evidence type="ECO:0000259" key="12">
    <source>
        <dbReference type="PROSITE" id="PS50026"/>
    </source>
</evidence>
<dbReference type="GeneID" id="115158916"/>
<keyword evidence="5 7" id="KW-1015">Disulfide bond</keyword>
<dbReference type="GO" id="GO:0016020">
    <property type="term" value="C:membrane"/>
    <property type="evidence" value="ECO:0007669"/>
    <property type="project" value="UniProtKB-SubCell"/>
</dbReference>
<feature type="domain" description="Peptidase M12B" evidence="14">
    <location>
        <begin position="204"/>
        <end position="400"/>
    </location>
</feature>
<dbReference type="OMA" id="GVCNHKN"/>
<dbReference type="InterPro" id="IPR018358">
    <property type="entry name" value="Disintegrin_CS"/>
</dbReference>
<evidence type="ECO:0000313" key="16">
    <source>
        <dbReference type="Proteomes" id="UP000472277"/>
    </source>
</evidence>
<dbReference type="SMART" id="SM00050">
    <property type="entry name" value="DISIN"/>
    <property type="match status" value="1"/>
</dbReference>
<evidence type="ECO:0000256" key="4">
    <source>
        <dbReference type="ARBA" id="ARBA00023136"/>
    </source>
</evidence>
<dbReference type="PANTHER" id="PTHR11905:SF20">
    <property type="entry name" value="DISINTEGRIN AND METALLOPROTEINASE DOMAIN-CONTAINING PROTEIN 8"/>
    <property type="match status" value="1"/>
</dbReference>
<feature type="disulfide bond" evidence="7">
    <location>
        <begin position="634"/>
        <end position="644"/>
    </location>
</feature>
<keyword evidence="3 10" id="KW-1133">Transmembrane helix</keyword>
<dbReference type="SUPFAM" id="SSF57552">
    <property type="entry name" value="Blood coagulation inhibitor (disintegrin)"/>
    <property type="match status" value="1"/>
</dbReference>
<keyword evidence="4 10" id="KW-0472">Membrane</keyword>
<dbReference type="Pfam" id="PF01562">
    <property type="entry name" value="Pep_M12B_propep"/>
    <property type="match status" value="1"/>
</dbReference>
<evidence type="ECO:0000256" key="7">
    <source>
        <dbReference type="PROSITE-ProRule" id="PRU00076"/>
    </source>
</evidence>
<reference evidence="15" key="2">
    <citation type="submission" date="2025-09" db="UniProtKB">
        <authorList>
            <consortium name="Ensembl"/>
        </authorList>
    </citation>
    <scope>IDENTIFICATION</scope>
</reference>
<dbReference type="GeneTree" id="ENSGT00940000158585"/>
<dbReference type="PROSITE" id="PS50026">
    <property type="entry name" value="EGF_3"/>
    <property type="match status" value="1"/>
</dbReference>
<comment type="caution">
    <text evidence="7">Lacks conserved residue(s) required for the propagation of feature annotation.</text>
</comment>
<gene>
    <name evidence="15" type="primary">LOC115158916</name>
</gene>
<dbReference type="GO" id="GO:0051044">
    <property type="term" value="P:positive regulation of membrane protein ectodomain proteolysis"/>
    <property type="evidence" value="ECO:0007669"/>
    <property type="project" value="TreeGrafter"/>
</dbReference>
<dbReference type="GO" id="GO:0006954">
    <property type="term" value="P:inflammatory response"/>
    <property type="evidence" value="ECO:0007669"/>
    <property type="project" value="TreeGrafter"/>
</dbReference>
<dbReference type="FunFam" id="4.10.70.10:FF:000001">
    <property type="entry name" value="Disintegrin and metalloproteinase domain-containing protein 22"/>
    <property type="match status" value="1"/>
</dbReference>
<dbReference type="FunFam" id="3.40.390.10:FF:000002">
    <property type="entry name" value="Disintegrin and metalloproteinase domain-containing protein 22"/>
    <property type="match status" value="1"/>
</dbReference>
<keyword evidence="8" id="KW-0862">Zinc</keyword>
<keyword evidence="16" id="KW-1185">Reference proteome</keyword>
<sequence>MRYTIYTFLLCITYWVVLVKGARKLDHVERYDVVRPQRLTGRVKRNIFSNQVYPDELQYALTIDGENHTIHLEKNRQLIGRHYAETQYSEDGRRVTTFPNYEDHCYYHGHIQGIEDSSVSVGICSGISGFVRAEQKVYLVEPLGDSADGEHALYRQEHLRANKTSCGHSNDSTVYDHDQGPAPRLLGLFKSKGWKSKPITGPQRFVEMYLVADYTEYKLFGSKTQGRMLEIANHVDKLYRPLNIRVMLVGLEIWTTRDHIDVTISPENTLNRFLQWRQDDLLKRAKHDNAQFVTGKDFLGDTVGLANKLAMCTGSSGAVNQDHNRNPIGVASTIAHEMGHNLGMSHDTSGCTCGTSLSNDNCVMADRVRSEYPGLFSGCSQEQLSDFLERANPRCLLDTPGSDRLYVGPACGNAFLDPGEECDCGTVEECKNTCCDPTTCRLTEGSSCAHGACCENCQLKQAASLCRSAAGDCDLAEYCTGTSEHCPEDTFQMNGKPCSYGQGYCYNGQCPTLQQHCKRLWGPAAQVGMDSCFNLNLGGNEGAHCGRTKNGFVRCTPQNMKCGTLFCSGGDEYPITGQKAFYSMQGGGTCNIAVDQDKMRSLDMVPTGTKCGMKEVCYDHKCQDVKVYGQTEDCSSKCHNNGVCNNKGQCHCDPDWAPPYCDVKYSDLPRDGFGVVTGISAAIAVLLLLTFLVAGLMCCKKNKRENYTSKRKVHSTSGQLNPMFRERGAKGKPLNKPPQISQPTFMESSATQACTALFVTVVPSRPPPQPPKSLPAVQPQSRIEATKPLPPSKPLPTLSSKPKIKPVVPVSPVKSSPYPVSPVKSSPYPVSPVKSSPYPVPPVKPSPYPVPPVKSSPYPVPPVKSSPYPVPPVKSSPYPVSPVKSSPYPVSPVKSSPYPVPPVKPTAPKTSGGASHKIALKPPPMPRR</sequence>
<dbReference type="PROSITE" id="PS00427">
    <property type="entry name" value="DISINTEGRIN_1"/>
    <property type="match status" value="1"/>
</dbReference>
<dbReference type="Pfam" id="PF01421">
    <property type="entry name" value="Reprolysin"/>
    <property type="match status" value="1"/>
</dbReference>
<feature type="compositionally biased region" description="Low complexity" evidence="9">
    <location>
        <begin position="875"/>
        <end position="897"/>
    </location>
</feature>
<feature type="binding site" evidence="8">
    <location>
        <position position="346"/>
    </location>
    <ligand>
        <name>Zn(2+)</name>
        <dbReference type="ChEBI" id="CHEBI:29105"/>
        <note>catalytic</note>
    </ligand>
</feature>
<protein>
    <submittedName>
        <fullName evidence="15">Disintegrin and metalloproteinase domain-containing protein 8-like</fullName>
    </submittedName>
</protein>
<dbReference type="Pfam" id="PF00200">
    <property type="entry name" value="Disintegrin"/>
    <property type="match status" value="1"/>
</dbReference>
<dbReference type="Ensembl" id="ENSSTUT00000000632.1">
    <property type="protein sequence ID" value="ENSSTUP00000000581.1"/>
    <property type="gene ID" value="ENSSTUG00000000339.1"/>
</dbReference>
<proteinExistence type="predicted"/>
<feature type="domain" description="EGF-like" evidence="12">
    <location>
        <begin position="630"/>
        <end position="662"/>
    </location>
</feature>
<feature type="compositionally biased region" description="Low complexity" evidence="9">
    <location>
        <begin position="795"/>
        <end position="837"/>
    </location>
</feature>
<dbReference type="GO" id="GO:0046872">
    <property type="term" value="F:metal ion binding"/>
    <property type="evidence" value="ECO:0007669"/>
    <property type="project" value="UniProtKB-KW"/>
</dbReference>
<dbReference type="PROSITE" id="PS50215">
    <property type="entry name" value="ADAM_MEPRO"/>
    <property type="match status" value="1"/>
</dbReference>
<dbReference type="InterPro" id="IPR036436">
    <property type="entry name" value="Disintegrin_dom_sf"/>
</dbReference>
<dbReference type="GO" id="GO:0022407">
    <property type="term" value="P:regulation of cell-cell adhesion"/>
    <property type="evidence" value="ECO:0007669"/>
    <property type="project" value="TreeGrafter"/>
</dbReference>
<evidence type="ECO:0000256" key="3">
    <source>
        <dbReference type="ARBA" id="ARBA00022989"/>
    </source>
</evidence>
<feature type="region of interest" description="Disordered" evidence="9">
    <location>
        <begin position="709"/>
        <end position="746"/>
    </location>
</feature>
<dbReference type="GO" id="GO:0006508">
    <property type="term" value="P:proteolysis"/>
    <property type="evidence" value="ECO:0007669"/>
    <property type="project" value="InterPro"/>
</dbReference>
<reference evidence="15" key="1">
    <citation type="submission" date="2025-08" db="UniProtKB">
        <authorList>
            <consortium name="Ensembl"/>
        </authorList>
    </citation>
    <scope>IDENTIFICATION</scope>
</reference>
<comment type="subcellular location">
    <subcellularLocation>
        <location evidence="1">Membrane</location>
        <topology evidence="1">Single-pass type I membrane protein</topology>
    </subcellularLocation>
</comment>
<dbReference type="Pfam" id="PF08516">
    <property type="entry name" value="ADAM_CR"/>
    <property type="match status" value="1"/>
</dbReference>